<dbReference type="EMBL" id="CP002130">
    <property type="protein sequence ID" value="AEI88721.1"/>
    <property type="molecule type" value="Genomic_DNA"/>
</dbReference>
<evidence type="ECO:0000256" key="2">
    <source>
        <dbReference type="ARBA" id="ARBA00022729"/>
    </source>
</evidence>
<evidence type="ECO:0000313" key="10">
    <source>
        <dbReference type="Proteomes" id="UP000006639"/>
    </source>
</evidence>
<dbReference type="HOGENOM" id="CLU_1093334_0_0_5"/>
<dbReference type="SUPFAM" id="SSF52833">
    <property type="entry name" value="Thioredoxin-like"/>
    <property type="match status" value="1"/>
</dbReference>
<dbReference type="GO" id="GO:0016491">
    <property type="term" value="F:oxidoreductase activity"/>
    <property type="evidence" value="ECO:0007669"/>
    <property type="project" value="UniProtKB-KW"/>
</dbReference>
<dbReference type="STRING" id="696127.midi_00412"/>
<evidence type="ECO:0000256" key="1">
    <source>
        <dbReference type="ARBA" id="ARBA00004418"/>
    </source>
</evidence>
<organism evidence="9 10">
    <name type="scientific">Midichloria mitochondrii (strain IricVA)</name>
    <dbReference type="NCBI Taxonomy" id="696127"/>
    <lineage>
        <taxon>Bacteria</taxon>
        <taxon>Pseudomonadati</taxon>
        <taxon>Pseudomonadota</taxon>
        <taxon>Alphaproteobacteria</taxon>
        <taxon>Rickettsiales</taxon>
        <taxon>Candidatus Midichloriaceae</taxon>
        <taxon>Candidatus Midichloria</taxon>
    </lineage>
</organism>
<dbReference type="Proteomes" id="UP000006639">
    <property type="component" value="Chromosome"/>
</dbReference>
<gene>
    <name evidence="9" type="ordered locus">midi_00412</name>
</gene>
<proteinExistence type="predicted"/>
<dbReference type="CDD" id="cd03023">
    <property type="entry name" value="DsbA_Com1_like"/>
    <property type="match status" value="1"/>
</dbReference>
<evidence type="ECO:0000256" key="6">
    <source>
        <dbReference type="ARBA" id="ARBA00023284"/>
    </source>
</evidence>
<keyword evidence="3" id="KW-0574">Periplasm</keyword>
<comment type="subcellular location">
    <subcellularLocation>
        <location evidence="1">Periplasm</location>
    </subcellularLocation>
</comment>
<dbReference type="Pfam" id="PF01323">
    <property type="entry name" value="DSBA"/>
    <property type="match status" value="1"/>
</dbReference>
<keyword evidence="6" id="KW-0676">Redox-active center</keyword>
<feature type="compositionally biased region" description="Polar residues" evidence="7">
    <location>
        <begin position="217"/>
        <end position="254"/>
    </location>
</feature>
<evidence type="ECO:0000256" key="3">
    <source>
        <dbReference type="ARBA" id="ARBA00022764"/>
    </source>
</evidence>
<evidence type="ECO:0000256" key="5">
    <source>
        <dbReference type="ARBA" id="ARBA00023157"/>
    </source>
</evidence>
<accession>F7XVM2</accession>
<dbReference type="InterPro" id="IPR036249">
    <property type="entry name" value="Thioredoxin-like_sf"/>
</dbReference>
<protein>
    <submittedName>
        <fullName evidence="9">Outer membrane protein</fullName>
    </submittedName>
</protein>
<dbReference type="PANTHER" id="PTHR13887">
    <property type="entry name" value="GLUTATHIONE S-TRANSFERASE KAPPA"/>
    <property type="match status" value="1"/>
</dbReference>
<dbReference type="Gene3D" id="3.40.30.10">
    <property type="entry name" value="Glutaredoxin"/>
    <property type="match status" value="1"/>
</dbReference>
<dbReference type="AlphaFoldDB" id="F7XVM2"/>
<dbReference type="PANTHER" id="PTHR13887:SF14">
    <property type="entry name" value="DISULFIDE BOND FORMATION PROTEIN D"/>
    <property type="match status" value="1"/>
</dbReference>
<reference evidence="9 10" key="1">
    <citation type="journal article" date="2011" name="Mol. Biol. Evol.">
        <title>Phylogenomic evidence for the presence of a flagellum and cbb3 oxidase in the free-living mitochondrial ancestor.</title>
        <authorList>
            <person name="Sassera D."/>
            <person name="Lo N."/>
            <person name="Epis S."/>
            <person name="D'Auria G."/>
            <person name="Montagna M."/>
            <person name="Comandatore F."/>
            <person name="Horner D."/>
            <person name="Pereto J."/>
            <person name="Luciano A.M."/>
            <person name="Franciosi F."/>
            <person name="Ferri E."/>
            <person name="Crotti E."/>
            <person name="Bazzocchi C."/>
            <person name="Daffonchio D."/>
            <person name="Sacchi L."/>
            <person name="Moya A."/>
            <person name="Latorre A."/>
            <person name="Bandi C."/>
        </authorList>
    </citation>
    <scope>NUCLEOTIDE SEQUENCE [LARGE SCALE GENOMIC DNA]</scope>
    <source>
        <strain evidence="9 10">IricVA</strain>
    </source>
</reference>
<keyword evidence="2" id="KW-0732">Signal</keyword>
<dbReference type="InterPro" id="IPR013766">
    <property type="entry name" value="Thioredoxin_domain"/>
</dbReference>
<evidence type="ECO:0000256" key="7">
    <source>
        <dbReference type="SAM" id="MobiDB-lite"/>
    </source>
</evidence>
<evidence type="ECO:0000256" key="4">
    <source>
        <dbReference type="ARBA" id="ARBA00023002"/>
    </source>
</evidence>
<keyword evidence="5" id="KW-1015">Disulfide bond</keyword>
<feature type="region of interest" description="Disordered" evidence="7">
    <location>
        <begin position="176"/>
        <end position="254"/>
    </location>
</feature>
<keyword evidence="10" id="KW-1185">Reference proteome</keyword>
<evidence type="ECO:0000313" key="9">
    <source>
        <dbReference type="EMBL" id="AEI88721.1"/>
    </source>
</evidence>
<name>F7XVM2_MIDMI</name>
<dbReference type="PROSITE" id="PS51352">
    <property type="entry name" value="THIOREDOXIN_2"/>
    <property type="match status" value="1"/>
</dbReference>
<dbReference type="GO" id="GO:0042597">
    <property type="term" value="C:periplasmic space"/>
    <property type="evidence" value="ECO:0007669"/>
    <property type="project" value="UniProtKB-SubCell"/>
</dbReference>
<dbReference type="KEGG" id="mmn:midi_00412"/>
<dbReference type="InterPro" id="IPR001853">
    <property type="entry name" value="DSBA-like_thioredoxin_dom"/>
</dbReference>
<evidence type="ECO:0000259" key="8">
    <source>
        <dbReference type="PROSITE" id="PS51352"/>
    </source>
</evidence>
<keyword evidence="4" id="KW-0560">Oxidoreductase</keyword>
<feature type="compositionally biased region" description="Polar residues" evidence="7">
    <location>
        <begin position="180"/>
        <end position="207"/>
    </location>
</feature>
<feature type="domain" description="Thioredoxin" evidence="8">
    <location>
        <begin position="1"/>
        <end position="175"/>
    </location>
</feature>
<sequence>MLMRSKDKIYNNINDPRIGNPKGSIKIVEFFDYACSFCRKMLPIQQKILSEYPNVQLVLKELPIMGDWSVLASKAALAVTIVDNSKYEGFHNKLLNLEDRTEAGIMQTAADIGLDVTKLKDMMQKPEIEDVIQANLQLAADLKVRGTPAYIINDGILPGSLSYAEIKSALEGAGAKKIDTNTSPSTTGLTAPFSSIDENPTSPSVSTAPEIPVPSVPASTNEHTTPQQPATTASGSKNADTNAGSTSITPVVPE</sequence>